<dbReference type="GO" id="GO:0015562">
    <property type="term" value="F:efflux transmembrane transporter activity"/>
    <property type="evidence" value="ECO:0007669"/>
    <property type="project" value="TreeGrafter"/>
</dbReference>
<name>A0A2N5XMY8_9HYPH</name>
<comment type="caution">
    <text evidence="2">The sequence shown here is derived from an EMBL/GenBank/DDBJ whole genome shotgun (WGS) entry which is preliminary data.</text>
</comment>
<dbReference type="RefSeq" id="WP_101535158.1">
    <property type="nucleotide sequence ID" value="NZ_PKUQ01000042.1"/>
</dbReference>
<dbReference type="Gene3D" id="2.40.420.20">
    <property type="match status" value="1"/>
</dbReference>
<dbReference type="SUPFAM" id="SSF111369">
    <property type="entry name" value="HlyD-like secretion proteins"/>
    <property type="match status" value="1"/>
</dbReference>
<dbReference type="Gene3D" id="1.10.287.470">
    <property type="entry name" value="Helix hairpin bin"/>
    <property type="match status" value="1"/>
</dbReference>
<dbReference type="PANTHER" id="PTHR30469">
    <property type="entry name" value="MULTIDRUG RESISTANCE PROTEIN MDTA"/>
    <property type="match status" value="1"/>
</dbReference>
<evidence type="ECO:0000313" key="3">
    <source>
        <dbReference type="Proteomes" id="UP000234881"/>
    </source>
</evidence>
<keyword evidence="3" id="KW-1185">Reference proteome</keyword>
<dbReference type="Proteomes" id="UP000234881">
    <property type="component" value="Unassembled WGS sequence"/>
</dbReference>
<dbReference type="GO" id="GO:1990281">
    <property type="term" value="C:efflux pump complex"/>
    <property type="evidence" value="ECO:0007669"/>
    <property type="project" value="TreeGrafter"/>
</dbReference>
<evidence type="ECO:0000313" key="2">
    <source>
        <dbReference type="EMBL" id="PLW75916.1"/>
    </source>
</evidence>
<accession>A0A2N5XMY8</accession>
<reference evidence="2 3" key="1">
    <citation type="submission" date="2018-01" db="EMBL/GenBank/DDBJ databases">
        <title>The draft genome sequence of Cohaesibacter sp. H1304.</title>
        <authorList>
            <person name="Wang N.-N."/>
            <person name="Du Z.-J."/>
        </authorList>
    </citation>
    <scope>NUCLEOTIDE SEQUENCE [LARGE SCALE GENOMIC DNA]</scope>
    <source>
        <strain evidence="2 3">H1304</strain>
    </source>
</reference>
<sequence>MSIFKKFLFIPPIALALAVLLFSGNNAKPPQAAADKKEKATPVKVISVKAVTAVPSIRGYGKVQPARRWDAVAQVAGSVVWTADKLRNGLLIQQGSELLRIDAQEYELGLAQIDAQKEALAAKDETTRASLRIEERSLELLEDDMARKQQLLKQGSSAKAAVDAAERAMLTAQAKVQTLQSGLKLNQAERNILSRQRDIAALNVQRTLIKAPFDIRLGAVDIAQGQYVNKGQTLFSGDGIDVAEVIAQFPIGALSPLFGKTGDTGAALETLAEDARGVSERHELLKAKVRLHVPKGVLEWDAKLDRVSQAMDPKTRTRGIVLKVDDPYGQATPGQRPPLVRDTAVEVILEGQPQKNKIALPALSVRKGMVMVVDKDKRLRFKSVKVAYTQGDIVVLKSGIEPDEKVIVSDMPAPVDGMLVAPRPDKNLLADTMAAATGKKASEGKK</sequence>
<feature type="signal peptide" evidence="1">
    <location>
        <begin position="1"/>
        <end position="27"/>
    </location>
</feature>
<gene>
    <name evidence="2" type="ORF">C0081_17595</name>
</gene>
<dbReference type="Gene3D" id="2.40.30.170">
    <property type="match status" value="1"/>
</dbReference>
<keyword evidence="1" id="KW-0732">Signal</keyword>
<dbReference type="EMBL" id="PKUQ01000042">
    <property type="protein sequence ID" value="PLW75916.1"/>
    <property type="molecule type" value="Genomic_DNA"/>
</dbReference>
<dbReference type="Gene3D" id="2.40.50.100">
    <property type="match status" value="1"/>
</dbReference>
<dbReference type="PANTHER" id="PTHR30469:SF33">
    <property type="entry name" value="SLR1207 PROTEIN"/>
    <property type="match status" value="1"/>
</dbReference>
<proteinExistence type="predicted"/>
<organism evidence="2 3">
    <name type="scientific">Cohaesibacter celericrescens</name>
    <dbReference type="NCBI Taxonomy" id="2067669"/>
    <lineage>
        <taxon>Bacteria</taxon>
        <taxon>Pseudomonadati</taxon>
        <taxon>Pseudomonadota</taxon>
        <taxon>Alphaproteobacteria</taxon>
        <taxon>Hyphomicrobiales</taxon>
        <taxon>Cohaesibacteraceae</taxon>
    </lineage>
</organism>
<dbReference type="AlphaFoldDB" id="A0A2N5XMY8"/>
<evidence type="ECO:0000256" key="1">
    <source>
        <dbReference type="SAM" id="SignalP"/>
    </source>
</evidence>
<feature type="chain" id="PRO_5014820936" evidence="1">
    <location>
        <begin position="28"/>
        <end position="446"/>
    </location>
</feature>
<protein>
    <submittedName>
        <fullName evidence="2">Efflux RND transporter periplasmic adaptor subunit</fullName>
    </submittedName>
</protein>
<dbReference type="OrthoDB" id="9806939at2"/>